<dbReference type="OMA" id="PPHNMSA"/>
<gene>
    <name evidence="1" type="ORF">BCV71DRAFT_80762</name>
</gene>
<sequence length="77" mass="8859">MSLDKKRVHHISAPISPLGIANNKPLDSLYEDYPPPAYQPPQVYEHSNHFYHPTPPPQTVIIHRQPTKSKDSCCWGW</sequence>
<protein>
    <submittedName>
        <fullName evidence="1">Uncharacterized protein</fullName>
    </submittedName>
</protein>
<reference evidence="1 2" key="1">
    <citation type="journal article" date="2016" name="Proc. Natl. Acad. Sci. U.S.A.">
        <title>Lipid metabolic changes in an early divergent fungus govern the establishment of a mutualistic symbiosis with endobacteria.</title>
        <authorList>
            <person name="Lastovetsky O.A."/>
            <person name="Gaspar M.L."/>
            <person name="Mondo S.J."/>
            <person name="LaButti K.M."/>
            <person name="Sandor L."/>
            <person name="Grigoriev I.V."/>
            <person name="Henry S.A."/>
            <person name="Pawlowska T.E."/>
        </authorList>
    </citation>
    <scope>NUCLEOTIDE SEQUENCE [LARGE SCALE GENOMIC DNA]</scope>
    <source>
        <strain evidence="1 2">ATCC 11559</strain>
    </source>
</reference>
<evidence type="ECO:0000313" key="1">
    <source>
        <dbReference type="EMBL" id="ORE20522.1"/>
    </source>
</evidence>
<organism evidence="1 2">
    <name type="scientific">Rhizopus microsporus</name>
    <dbReference type="NCBI Taxonomy" id="58291"/>
    <lineage>
        <taxon>Eukaryota</taxon>
        <taxon>Fungi</taxon>
        <taxon>Fungi incertae sedis</taxon>
        <taxon>Mucoromycota</taxon>
        <taxon>Mucoromycotina</taxon>
        <taxon>Mucoromycetes</taxon>
        <taxon>Mucorales</taxon>
        <taxon>Mucorineae</taxon>
        <taxon>Rhizopodaceae</taxon>
        <taxon>Rhizopus</taxon>
    </lineage>
</organism>
<dbReference type="EMBL" id="KV921292">
    <property type="protein sequence ID" value="ORE20522.1"/>
    <property type="molecule type" value="Genomic_DNA"/>
</dbReference>
<proteinExistence type="predicted"/>
<accession>A0A0C7CGW6</accession>
<dbReference type="AlphaFoldDB" id="A0A0C7CGW6"/>
<evidence type="ECO:0000313" key="2">
    <source>
        <dbReference type="Proteomes" id="UP000242381"/>
    </source>
</evidence>
<dbReference type="Proteomes" id="UP000242381">
    <property type="component" value="Unassembled WGS sequence"/>
</dbReference>
<name>A0A0C7CGW6_RHIZD</name>
<dbReference type="VEuPathDB" id="FungiDB:BCV72DRAFT_126535"/>
<dbReference type="OrthoDB" id="2207060at2759"/>